<sequence length="280" mass="30075">MKPQSSPVLTIRNLNAGYSNSLVIKDFTLPRVQSGVVALVGPNGAGKSTLLRALAHLISARGDVKLDGVDVLRMKSALRAATIGFMPQSLPENVSLSVLETVIATLKVGGMDSTRHIEEQAYDVLLQLGAADLASQPLNRLSGGQRQVVSLAQSIASQPALLLLDEPTSALDLARQFLIMKHVQDYARKGRIVVVVMHDLALAAQWADQIVVLAQGGLYSSGKPENIITPQMLADVYHIEARVERCTQGQLRIMVDGIAPAISSQSNPDVPDNHKNNRRG</sequence>
<protein>
    <submittedName>
        <fullName evidence="9">ABC transporter ATP-binding protein</fullName>
    </submittedName>
</protein>
<reference evidence="10" key="1">
    <citation type="journal article" date="2019" name="Int. J. Syst. Evol. Microbiol.">
        <title>The Global Catalogue of Microorganisms (GCM) 10K type strain sequencing project: providing services to taxonomists for standard genome sequencing and annotation.</title>
        <authorList>
            <consortium name="The Broad Institute Genomics Platform"/>
            <consortium name="The Broad Institute Genome Sequencing Center for Infectious Disease"/>
            <person name="Wu L."/>
            <person name="Ma J."/>
        </authorList>
    </citation>
    <scope>NUCLEOTIDE SEQUENCE [LARGE SCALE GENOMIC DNA]</scope>
    <source>
        <strain evidence="10">CCUG 49584</strain>
    </source>
</reference>
<dbReference type="PROSITE" id="PS50893">
    <property type="entry name" value="ABC_TRANSPORTER_2"/>
    <property type="match status" value="1"/>
</dbReference>
<keyword evidence="4" id="KW-0547">Nucleotide-binding</keyword>
<dbReference type="SUPFAM" id="SSF52540">
    <property type="entry name" value="P-loop containing nucleoside triphosphate hydrolases"/>
    <property type="match status" value="1"/>
</dbReference>
<comment type="similarity">
    <text evidence="2">Belongs to the ABC transporter superfamily.</text>
</comment>
<dbReference type="PANTHER" id="PTHR42794:SF1">
    <property type="entry name" value="HEMIN IMPORT ATP-BINDING PROTEIN HMUV"/>
    <property type="match status" value="1"/>
</dbReference>
<dbReference type="InterPro" id="IPR003593">
    <property type="entry name" value="AAA+_ATPase"/>
</dbReference>
<accession>A0ABW3V0E9</accession>
<keyword evidence="3" id="KW-0813">Transport</keyword>
<evidence type="ECO:0000259" key="8">
    <source>
        <dbReference type="PROSITE" id="PS50893"/>
    </source>
</evidence>
<gene>
    <name evidence="9" type="ORF">ACFQ35_05290</name>
</gene>
<dbReference type="PANTHER" id="PTHR42794">
    <property type="entry name" value="HEMIN IMPORT ATP-BINDING PROTEIN HMUV"/>
    <property type="match status" value="1"/>
</dbReference>
<comment type="subcellular location">
    <subcellularLocation>
        <location evidence="1">Cell inner membrane</location>
    </subcellularLocation>
</comment>
<feature type="domain" description="ABC transporter" evidence="8">
    <location>
        <begin position="9"/>
        <end position="240"/>
    </location>
</feature>
<proteinExistence type="inferred from homology"/>
<dbReference type="InterPro" id="IPR027417">
    <property type="entry name" value="P-loop_NTPase"/>
</dbReference>
<evidence type="ECO:0000256" key="5">
    <source>
        <dbReference type="ARBA" id="ARBA00022840"/>
    </source>
</evidence>
<dbReference type="InterPro" id="IPR003439">
    <property type="entry name" value="ABC_transporter-like_ATP-bd"/>
</dbReference>
<dbReference type="GO" id="GO:0005524">
    <property type="term" value="F:ATP binding"/>
    <property type="evidence" value="ECO:0007669"/>
    <property type="project" value="UniProtKB-KW"/>
</dbReference>
<dbReference type="PROSITE" id="PS00211">
    <property type="entry name" value="ABC_TRANSPORTER_1"/>
    <property type="match status" value="1"/>
</dbReference>
<name>A0ABW3V0E9_9HYPH</name>
<evidence type="ECO:0000256" key="3">
    <source>
        <dbReference type="ARBA" id="ARBA00022448"/>
    </source>
</evidence>
<evidence type="ECO:0000256" key="4">
    <source>
        <dbReference type="ARBA" id="ARBA00022741"/>
    </source>
</evidence>
<evidence type="ECO:0000256" key="1">
    <source>
        <dbReference type="ARBA" id="ARBA00004533"/>
    </source>
</evidence>
<dbReference type="CDD" id="cd03214">
    <property type="entry name" value="ABC_Iron-Siderophores_B12_Hemin"/>
    <property type="match status" value="1"/>
</dbReference>
<comment type="function">
    <text evidence="7">Part of the ABC transporter complex HmuTUV involved in hemin import. Responsible for energy coupling to the transport system.</text>
</comment>
<comment type="caution">
    <text evidence="9">The sequence shown here is derived from an EMBL/GenBank/DDBJ whole genome shotgun (WGS) entry which is preliminary data.</text>
</comment>
<evidence type="ECO:0000256" key="2">
    <source>
        <dbReference type="ARBA" id="ARBA00005417"/>
    </source>
</evidence>
<evidence type="ECO:0000256" key="7">
    <source>
        <dbReference type="ARBA" id="ARBA00037066"/>
    </source>
</evidence>
<dbReference type="Proteomes" id="UP001597263">
    <property type="component" value="Unassembled WGS sequence"/>
</dbReference>
<dbReference type="SMART" id="SM00382">
    <property type="entry name" value="AAA"/>
    <property type="match status" value="1"/>
</dbReference>
<dbReference type="InterPro" id="IPR017871">
    <property type="entry name" value="ABC_transporter-like_CS"/>
</dbReference>
<dbReference type="Pfam" id="PF00005">
    <property type="entry name" value="ABC_tran"/>
    <property type="match status" value="1"/>
</dbReference>
<dbReference type="Gene3D" id="3.40.50.300">
    <property type="entry name" value="P-loop containing nucleotide triphosphate hydrolases"/>
    <property type="match status" value="1"/>
</dbReference>
<evidence type="ECO:0000313" key="9">
    <source>
        <dbReference type="EMBL" id="MFD1226565.1"/>
    </source>
</evidence>
<dbReference type="EMBL" id="JBHTMA010000029">
    <property type="protein sequence ID" value="MFD1226565.1"/>
    <property type="molecule type" value="Genomic_DNA"/>
</dbReference>
<evidence type="ECO:0000256" key="6">
    <source>
        <dbReference type="ARBA" id="ARBA00022967"/>
    </source>
</evidence>
<evidence type="ECO:0000313" key="10">
    <source>
        <dbReference type="Proteomes" id="UP001597263"/>
    </source>
</evidence>
<organism evidence="9 10">
    <name type="scientific">Pseudochrobactrum kiredjianiae</name>
    <dbReference type="NCBI Taxonomy" id="386305"/>
    <lineage>
        <taxon>Bacteria</taxon>
        <taxon>Pseudomonadati</taxon>
        <taxon>Pseudomonadota</taxon>
        <taxon>Alphaproteobacteria</taxon>
        <taxon>Hyphomicrobiales</taxon>
        <taxon>Brucellaceae</taxon>
        <taxon>Pseudochrobactrum</taxon>
    </lineage>
</organism>
<keyword evidence="5 9" id="KW-0067">ATP-binding</keyword>
<dbReference type="RefSeq" id="WP_289388876.1">
    <property type="nucleotide sequence ID" value="NZ_JAUCBM010000022.1"/>
</dbReference>
<keyword evidence="6" id="KW-1278">Translocase</keyword>
<keyword evidence="10" id="KW-1185">Reference proteome</keyword>